<reference evidence="2" key="1">
    <citation type="journal article" date="2019" name="Int. J. Syst. Evol. Microbiol.">
        <title>The Global Catalogue of Microorganisms (GCM) 10K type strain sequencing project: providing services to taxonomists for standard genome sequencing and annotation.</title>
        <authorList>
            <consortium name="The Broad Institute Genomics Platform"/>
            <consortium name="The Broad Institute Genome Sequencing Center for Infectious Disease"/>
            <person name="Wu L."/>
            <person name="Ma J."/>
        </authorList>
    </citation>
    <scope>NUCLEOTIDE SEQUENCE [LARGE SCALE GENOMIC DNA]</scope>
    <source>
        <strain evidence="2">CGMCC 1.18575</strain>
    </source>
</reference>
<dbReference type="Proteomes" id="UP001596113">
    <property type="component" value="Unassembled WGS sequence"/>
</dbReference>
<organism evidence="1 2">
    <name type="scientific">Cohnella soli</name>
    <dbReference type="NCBI Taxonomy" id="425005"/>
    <lineage>
        <taxon>Bacteria</taxon>
        <taxon>Bacillati</taxon>
        <taxon>Bacillota</taxon>
        <taxon>Bacilli</taxon>
        <taxon>Bacillales</taxon>
        <taxon>Paenibacillaceae</taxon>
        <taxon>Cohnella</taxon>
    </lineage>
</organism>
<name>A0ABW0HQH1_9BACL</name>
<dbReference type="EMBL" id="JBHSMI010000012">
    <property type="protein sequence ID" value="MFC5402455.1"/>
    <property type="molecule type" value="Genomic_DNA"/>
</dbReference>
<evidence type="ECO:0000313" key="2">
    <source>
        <dbReference type="Proteomes" id="UP001596113"/>
    </source>
</evidence>
<gene>
    <name evidence="1" type="ORF">ACFPOF_06860</name>
</gene>
<protein>
    <submittedName>
        <fullName evidence="1">Uncharacterized protein</fullName>
    </submittedName>
</protein>
<dbReference type="RefSeq" id="WP_378130919.1">
    <property type="nucleotide sequence ID" value="NZ_JBHSMI010000012.1"/>
</dbReference>
<sequence length="77" mass="8301">MLTNEKVSYDGGVLNVIDVPARQCECDTLIALGDGVIVDGYKKELEKSGIIGDITVSLTKLKERYGPMDFLAPALKA</sequence>
<proteinExistence type="predicted"/>
<accession>A0ABW0HQH1</accession>
<keyword evidence="2" id="KW-1185">Reference proteome</keyword>
<comment type="caution">
    <text evidence="1">The sequence shown here is derived from an EMBL/GenBank/DDBJ whole genome shotgun (WGS) entry which is preliminary data.</text>
</comment>
<evidence type="ECO:0000313" key="1">
    <source>
        <dbReference type="EMBL" id="MFC5402455.1"/>
    </source>
</evidence>